<protein>
    <submittedName>
        <fullName evidence="2">Uncharacterized protein</fullName>
    </submittedName>
</protein>
<evidence type="ECO:0000313" key="3">
    <source>
        <dbReference type="Proteomes" id="UP001166251"/>
    </source>
</evidence>
<accession>A0ABS7EFM3</accession>
<organism evidence="2 3">
    <name type="scientific">Neiella holothuriorum</name>
    <dbReference type="NCBI Taxonomy" id="2870530"/>
    <lineage>
        <taxon>Bacteria</taxon>
        <taxon>Pseudomonadati</taxon>
        <taxon>Pseudomonadota</taxon>
        <taxon>Gammaproteobacteria</taxon>
        <taxon>Alteromonadales</taxon>
        <taxon>Echinimonadaceae</taxon>
        <taxon>Neiella</taxon>
    </lineage>
</organism>
<reference evidence="2" key="1">
    <citation type="submission" date="2021-07" db="EMBL/GenBank/DDBJ databases">
        <title>Neiella marina sp. nov., isolated from the intestinal content of sea cucumber Apostichopus japonicus.</title>
        <authorList>
            <person name="Bai X."/>
        </authorList>
    </citation>
    <scope>NUCLEOTIDE SEQUENCE</scope>
    <source>
        <strain evidence="2">126</strain>
    </source>
</reference>
<feature type="signal peptide" evidence="1">
    <location>
        <begin position="1"/>
        <end position="26"/>
    </location>
</feature>
<sequence length="194" mass="21717">MPLLRSICRYLVYAIGYCLLANAAKAVDYQIDGNWRNVEDSEQLFVISRFDFNPGLVDHASLVLERYPPACHNAALLLEFGPSSQFSLDMSGQRYKFNFKIDFNPARSATFVSHSQQRDDGNYLLLQLVAIERGGTLLSEMGSGERMTIRSVDNQLNTSITIPMNQTAAIIRGSIDACVRQSFELDKRAQIGRG</sequence>
<evidence type="ECO:0000313" key="2">
    <source>
        <dbReference type="EMBL" id="MBW8191015.1"/>
    </source>
</evidence>
<keyword evidence="3" id="KW-1185">Reference proteome</keyword>
<gene>
    <name evidence="2" type="ORF">K0504_08215</name>
</gene>
<evidence type="ECO:0000256" key="1">
    <source>
        <dbReference type="SAM" id="SignalP"/>
    </source>
</evidence>
<name>A0ABS7EFM3_9GAMM</name>
<keyword evidence="1" id="KW-0732">Signal</keyword>
<comment type="caution">
    <text evidence="2">The sequence shown here is derived from an EMBL/GenBank/DDBJ whole genome shotgun (WGS) entry which is preliminary data.</text>
</comment>
<dbReference type="RefSeq" id="WP_220103703.1">
    <property type="nucleotide sequence ID" value="NZ_JAHZSS010000008.1"/>
</dbReference>
<feature type="chain" id="PRO_5045560688" evidence="1">
    <location>
        <begin position="27"/>
        <end position="194"/>
    </location>
</feature>
<proteinExistence type="predicted"/>
<dbReference type="EMBL" id="JAHZSS010000008">
    <property type="protein sequence ID" value="MBW8191015.1"/>
    <property type="molecule type" value="Genomic_DNA"/>
</dbReference>
<dbReference type="Proteomes" id="UP001166251">
    <property type="component" value="Unassembled WGS sequence"/>
</dbReference>